<gene>
    <name evidence="5" type="ORF">T551_01302</name>
</gene>
<dbReference type="RefSeq" id="XP_018230219.1">
    <property type="nucleotide sequence ID" value="XM_018373565.1"/>
</dbReference>
<dbReference type="CDD" id="cd13777">
    <property type="entry name" value="Aar2_N"/>
    <property type="match status" value="1"/>
</dbReference>
<feature type="region of interest" description="Disordered" evidence="2">
    <location>
        <begin position="423"/>
        <end position="443"/>
    </location>
</feature>
<name>A0A0W4ZS76_PNEJ7</name>
<dbReference type="InterPro" id="IPR033647">
    <property type="entry name" value="Aar2_N"/>
</dbReference>
<evidence type="ECO:0000313" key="5">
    <source>
        <dbReference type="EMBL" id="KTW31229.1"/>
    </source>
</evidence>
<dbReference type="Gene3D" id="2.60.34.20">
    <property type="match status" value="1"/>
</dbReference>
<proteinExistence type="inferred from homology"/>
<dbReference type="InterPro" id="IPR038514">
    <property type="entry name" value="AAR2_C_sf"/>
</dbReference>
<keyword evidence="6" id="KW-1185">Reference proteome</keyword>
<dbReference type="GeneID" id="28939820"/>
<organism evidence="5 6">
    <name type="scientific">Pneumocystis jirovecii (strain RU7)</name>
    <name type="common">Human pneumocystis pneumonia agent</name>
    <dbReference type="NCBI Taxonomy" id="1408657"/>
    <lineage>
        <taxon>Eukaryota</taxon>
        <taxon>Fungi</taxon>
        <taxon>Dikarya</taxon>
        <taxon>Ascomycota</taxon>
        <taxon>Taphrinomycotina</taxon>
        <taxon>Pneumocystomycetes</taxon>
        <taxon>Pneumocystaceae</taxon>
        <taxon>Pneumocystis</taxon>
    </lineage>
</organism>
<evidence type="ECO:0000259" key="4">
    <source>
        <dbReference type="Pfam" id="PF20981"/>
    </source>
</evidence>
<evidence type="ECO:0000259" key="3">
    <source>
        <dbReference type="Pfam" id="PF05282"/>
    </source>
</evidence>
<dbReference type="VEuPathDB" id="FungiDB:T551_01302"/>
<dbReference type="Gene3D" id="1.25.40.550">
    <property type="entry name" value="Aar2, C-terminal domain-like"/>
    <property type="match status" value="1"/>
</dbReference>
<protein>
    <recommendedName>
        <fullName evidence="7">A1 cistron-splicing factor AAR2</fullName>
    </recommendedName>
</protein>
<dbReference type="Pfam" id="PF05282">
    <property type="entry name" value="AAR2"/>
    <property type="match status" value="1"/>
</dbReference>
<dbReference type="InterPro" id="IPR033648">
    <property type="entry name" value="AAR2_C"/>
</dbReference>
<dbReference type="PANTHER" id="PTHR12689:SF4">
    <property type="entry name" value="PROTEIN AAR2 HOMOLOG"/>
    <property type="match status" value="1"/>
</dbReference>
<comment type="caution">
    <text evidence="5">The sequence shown here is derived from an EMBL/GenBank/DDBJ whole genome shotgun (WGS) entry which is preliminary data.</text>
</comment>
<comment type="similarity">
    <text evidence="1">Belongs to the AAR2 family.</text>
</comment>
<evidence type="ECO:0008006" key="7">
    <source>
        <dbReference type="Google" id="ProtNLM"/>
    </source>
</evidence>
<evidence type="ECO:0000256" key="2">
    <source>
        <dbReference type="SAM" id="MobiDB-lite"/>
    </source>
</evidence>
<evidence type="ECO:0000313" key="6">
    <source>
        <dbReference type="Proteomes" id="UP000053447"/>
    </source>
</evidence>
<dbReference type="PANTHER" id="PTHR12689">
    <property type="entry name" value="A1 CISTRON SPLICING FACTOR AAR2-RELATED"/>
    <property type="match status" value="1"/>
</dbReference>
<reference evidence="6" key="1">
    <citation type="journal article" date="2016" name="Nat. Commun.">
        <title>Genome analysis of three Pneumocystis species reveals adaptation mechanisms to life exclusively in mammalian hosts.</title>
        <authorList>
            <person name="Ma L."/>
            <person name="Chen Z."/>
            <person name="Huang D.W."/>
            <person name="Kutty G."/>
            <person name="Ishihara M."/>
            <person name="Wang H."/>
            <person name="Abouelleil A."/>
            <person name="Bishop L."/>
            <person name="Davey E."/>
            <person name="Deng R."/>
            <person name="Deng X."/>
            <person name="Fan L."/>
            <person name="Fantoni G."/>
            <person name="Fitzgerald M."/>
            <person name="Gogineni E."/>
            <person name="Goldberg J.M."/>
            <person name="Handley G."/>
            <person name="Hu X."/>
            <person name="Huber C."/>
            <person name="Jiao X."/>
            <person name="Jones K."/>
            <person name="Levin J.Z."/>
            <person name="Liu Y."/>
            <person name="Macdonald P."/>
            <person name="Melnikov A."/>
            <person name="Raley C."/>
            <person name="Sassi M."/>
            <person name="Sherman B.T."/>
            <person name="Song X."/>
            <person name="Sykes S."/>
            <person name="Tran B."/>
            <person name="Walsh L."/>
            <person name="Xia Y."/>
            <person name="Yang J."/>
            <person name="Young S."/>
            <person name="Zeng Q."/>
            <person name="Zheng X."/>
            <person name="Stephens R."/>
            <person name="Nusbaum C."/>
            <person name="Birren B.W."/>
            <person name="Azadi P."/>
            <person name="Lempicki R.A."/>
            <person name="Cuomo C.A."/>
            <person name="Kovacs J.A."/>
        </authorList>
    </citation>
    <scope>NUCLEOTIDE SEQUENCE [LARGE SCALE GENOMIC DNA]</scope>
    <source>
        <strain evidence="6">RU7</strain>
    </source>
</reference>
<dbReference type="InterPro" id="IPR007946">
    <property type="entry name" value="AAR2"/>
</dbReference>
<feature type="domain" description="AAR2 C-terminal" evidence="3">
    <location>
        <begin position="227"/>
        <end position="399"/>
    </location>
</feature>
<dbReference type="CDD" id="cd13778">
    <property type="entry name" value="Aar2_C"/>
    <property type="match status" value="1"/>
</dbReference>
<dbReference type="GO" id="GO:0000244">
    <property type="term" value="P:spliceosomal tri-snRNP complex assembly"/>
    <property type="evidence" value="ECO:0007669"/>
    <property type="project" value="TreeGrafter"/>
</dbReference>
<evidence type="ECO:0000256" key="1">
    <source>
        <dbReference type="ARBA" id="ARBA00006281"/>
    </source>
</evidence>
<dbReference type="OrthoDB" id="201752at2759"/>
<sequence>MASLIVLNLPRGALFGIDGHTWKTGEYFCGFQDVPEGLHWAYYTISVCEAQKGQYGFCQGFFFRIEAADRVIWQYNSNREMLQREITETRLETVVQERLIVFPVEKNREHRVGKEAHILGSEAYISEFGCRVGDRALGADIEEKEACTVDKSTHTISKNVHIVGGEVSTEGKRSIFGQLMCWITCSMLDKVLSVPWEVTSATSSYLDEALPGLPVIEAEGTMELLGIELRRTWRPGAVGQEVTEGFLDKSWELERIIETECLGGAGGLECFFGLNWVDIGRFLGEFQMCFIVFIFVSNGSCLEQWKRMITLISSCSRAIGSFSSFYVHWMDAFRIQLQYCPEDVFVDVFQDRGYIKKSLKRLECNILNAEASVGSLDAVKRAFMCLLDTLKQRFHIDLNIQKGTYLHSTSLVYDSENDELVDMSDNDSYDNGDSDDDPIVVQL</sequence>
<dbReference type="EMBL" id="LFWA01000005">
    <property type="protein sequence ID" value="KTW31229.1"/>
    <property type="molecule type" value="Genomic_DNA"/>
</dbReference>
<accession>A0A0W4ZS76</accession>
<dbReference type="Proteomes" id="UP000053447">
    <property type="component" value="Unassembled WGS sequence"/>
</dbReference>
<dbReference type="InterPro" id="IPR038516">
    <property type="entry name" value="AAR2_N_sf"/>
</dbReference>
<dbReference type="Pfam" id="PF20981">
    <property type="entry name" value="AAR2_1st"/>
    <property type="match status" value="1"/>
</dbReference>
<feature type="domain" description="AAR2 N-terminal" evidence="4">
    <location>
        <begin position="2"/>
        <end position="94"/>
    </location>
</feature>
<dbReference type="STRING" id="1408657.A0A0W4ZS76"/>
<dbReference type="eggNOG" id="KOG3937">
    <property type="taxonomic scope" value="Eukaryota"/>
</dbReference>
<dbReference type="AlphaFoldDB" id="A0A0W4ZS76"/>